<dbReference type="OMA" id="PIQDSND"/>
<dbReference type="STRING" id="13333.W1NGL2"/>
<dbReference type="PANTHER" id="PTHR34786">
    <property type="entry name" value="OS09G0504900 PROTEIN"/>
    <property type="match status" value="1"/>
</dbReference>
<evidence type="ECO:0000256" key="1">
    <source>
        <dbReference type="SAM" id="MobiDB-lite"/>
    </source>
</evidence>
<feature type="region of interest" description="Disordered" evidence="1">
    <location>
        <begin position="283"/>
        <end position="332"/>
    </location>
</feature>
<proteinExistence type="predicted"/>
<name>W1NGL2_AMBTC</name>
<feature type="domain" description="Nucleolus and neural progenitor protein-like N-terminal" evidence="2">
    <location>
        <begin position="6"/>
        <end position="168"/>
    </location>
</feature>
<dbReference type="eggNOG" id="ENOG502QSFD">
    <property type="taxonomic scope" value="Eukaryota"/>
</dbReference>
<dbReference type="InterPro" id="IPR027951">
    <property type="entry name" value="Nepro_N"/>
</dbReference>
<reference evidence="4" key="1">
    <citation type="journal article" date="2013" name="Science">
        <title>The Amborella genome and the evolution of flowering plants.</title>
        <authorList>
            <consortium name="Amborella Genome Project"/>
        </authorList>
    </citation>
    <scope>NUCLEOTIDE SEQUENCE [LARGE SCALE GENOMIC DNA]</scope>
</reference>
<protein>
    <recommendedName>
        <fullName evidence="2">Nucleolus and neural progenitor protein-like N-terminal domain-containing protein</fullName>
    </recommendedName>
</protein>
<keyword evidence="4" id="KW-1185">Reference proteome</keyword>
<dbReference type="Gramene" id="ERM94295">
    <property type="protein sequence ID" value="ERM94295"/>
    <property type="gene ID" value="AMTR_s00010p00232680"/>
</dbReference>
<evidence type="ECO:0000259" key="2">
    <source>
        <dbReference type="Pfam" id="PF14780"/>
    </source>
</evidence>
<feature type="compositionally biased region" description="Basic and acidic residues" evidence="1">
    <location>
        <begin position="294"/>
        <end position="305"/>
    </location>
</feature>
<gene>
    <name evidence="3" type="ORF">AMTR_s00010p00232680</name>
</gene>
<sequence>MAINFKCEEFETKLKSNLVQLQIESDIFDRLLYKNRNQHRRCQYFQWLMRVRRDLKLFKSAGLEDIINSFFQAVNGKKPTLKVHLLERLKKKRNGSGRRENIQERLLGVGRLLAQMVEPIIKAGIQISSLLAQSFFMALALTILAVLARLRVLLQQILLDVVSIFNMLSSLSCKEQCTKIYQKGTEVLVDYYLPNEEFLTLECVWEGDKFRLREIAKEGKKMNPDQDPIRGRENSQRTQIMKYRTIGALDNGSDQEDEVCDEIIIHGDLFIEETNPSSIENGNIVGLPSSTESQRAESKVERETKMAFISVRKANPSEAKENSPRKRARTEV</sequence>
<dbReference type="HOGENOM" id="CLU_042346_0_0_1"/>
<dbReference type="Pfam" id="PF14780">
    <property type="entry name" value="NEPRO_N"/>
    <property type="match status" value="1"/>
</dbReference>
<feature type="compositionally biased region" description="Basic and acidic residues" evidence="1">
    <location>
        <begin position="318"/>
        <end position="332"/>
    </location>
</feature>
<dbReference type="PANTHER" id="PTHR34786:SF1">
    <property type="entry name" value="OS09G0504900 PROTEIN"/>
    <property type="match status" value="1"/>
</dbReference>
<dbReference type="OrthoDB" id="114080at2759"/>
<dbReference type="EMBL" id="KI397513">
    <property type="protein sequence ID" value="ERM94295.1"/>
    <property type="molecule type" value="Genomic_DNA"/>
</dbReference>
<evidence type="ECO:0000313" key="3">
    <source>
        <dbReference type="EMBL" id="ERM94295.1"/>
    </source>
</evidence>
<accession>W1NGL2</accession>
<dbReference type="KEGG" id="atr:18422181"/>
<dbReference type="Proteomes" id="UP000017836">
    <property type="component" value="Unassembled WGS sequence"/>
</dbReference>
<evidence type="ECO:0000313" key="4">
    <source>
        <dbReference type="Proteomes" id="UP000017836"/>
    </source>
</evidence>
<dbReference type="AlphaFoldDB" id="W1NGL2"/>
<organism evidence="3 4">
    <name type="scientific">Amborella trichopoda</name>
    <dbReference type="NCBI Taxonomy" id="13333"/>
    <lineage>
        <taxon>Eukaryota</taxon>
        <taxon>Viridiplantae</taxon>
        <taxon>Streptophyta</taxon>
        <taxon>Embryophyta</taxon>
        <taxon>Tracheophyta</taxon>
        <taxon>Spermatophyta</taxon>
        <taxon>Magnoliopsida</taxon>
        <taxon>Amborellales</taxon>
        <taxon>Amborellaceae</taxon>
        <taxon>Amborella</taxon>
    </lineage>
</organism>